<dbReference type="Proteomes" id="UP000617681">
    <property type="component" value="Chromosome"/>
</dbReference>
<feature type="transmembrane region" description="Helical" evidence="1">
    <location>
        <begin position="12"/>
        <end position="28"/>
    </location>
</feature>
<dbReference type="Proteomes" id="UP000596145">
    <property type="component" value="Chromosome"/>
</dbReference>
<feature type="transmembrane region" description="Helical" evidence="1">
    <location>
        <begin position="71"/>
        <end position="101"/>
    </location>
</feature>
<dbReference type="AlphaFoldDB" id="A0A7T4EG42"/>
<gene>
    <name evidence="2" type="ORF">I6I10_01720</name>
    <name evidence="3" type="ORF">I6J21_01225</name>
</gene>
<dbReference type="GeneID" id="92758972"/>
<protein>
    <submittedName>
        <fullName evidence="2">Uncharacterized protein</fullName>
    </submittedName>
</protein>
<sequence length="112" mass="12467">MLDSFRKMCEKTTIPVILAAGFPIAILVEQNQGFLDEGGTSVAVEWAVLLAVVVWMLYLQNDSRAVFISKLIFLACMVGLGLTADMWAWILMVLIGLVAMYSDAKRRRNVRA</sequence>
<reference evidence="2 4" key="1">
    <citation type="submission" date="2020-12" db="EMBL/GenBank/DDBJ databases">
        <title>FDA dAtabase for Regulatory Grade micrObial Sequences (FDA-ARGOS): Supporting development and validation of Infectious Disease Dx tests.</title>
        <authorList>
            <person name="Sproer C."/>
            <person name="Gronow S."/>
            <person name="Severitt S."/>
            <person name="Schroder I."/>
            <person name="Tallon L."/>
            <person name="Sadzewicz L."/>
            <person name="Zhao X."/>
            <person name="Boylan J."/>
            <person name="Ott S."/>
            <person name="Bowen H."/>
            <person name="Vavikolanu K."/>
            <person name="Mehta A."/>
            <person name="Aluvathingal J."/>
            <person name="Nadendla S."/>
            <person name="Lowell S."/>
            <person name="Myers T."/>
            <person name="Yan Y."/>
            <person name="Sichtig H."/>
        </authorList>
    </citation>
    <scope>NUCLEOTIDE SEQUENCE [LARGE SCALE GENOMIC DNA]</scope>
    <source>
        <strain evidence="2 4">FDAARGOS_1053</strain>
        <strain evidence="3">FDAARGOS_1191</strain>
    </source>
</reference>
<evidence type="ECO:0000313" key="4">
    <source>
        <dbReference type="Proteomes" id="UP000596145"/>
    </source>
</evidence>
<evidence type="ECO:0000313" key="3">
    <source>
        <dbReference type="EMBL" id="QRP70827.1"/>
    </source>
</evidence>
<dbReference type="EMBL" id="CP069534">
    <property type="protein sequence ID" value="QRP70827.1"/>
    <property type="molecule type" value="Genomic_DNA"/>
</dbReference>
<feature type="transmembrane region" description="Helical" evidence="1">
    <location>
        <begin position="40"/>
        <end position="59"/>
    </location>
</feature>
<evidence type="ECO:0000313" key="2">
    <source>
        <dbReference type="EMBL" id="QQB46688.1"/>
    </source>
</evidence>
<keyword evidence="1" id="KW-0472">Membrane</keyword>
<name>A0A7T4EG42_9CORY</name>
<proteinExistence type="predicted"/>
<accession>A0A7T4EG42</accession>
<dbReference type="RefSeq" id="WP_005392816.1">
    <property type="nucleotide sequence ID" value="NZ_CP069534.1"/>
</dbReference>
<keyword evidence="1" id="KW-0812">Transmembrane</keyword>
<keyword evidence="1" id="KW-1133">Transmembrane helix</keyword>
<evidence type="ECO:0000256" key="1">
    <source>
        <dbReference type="SAM" id="Phobius"/>
    </source>
</evidence>
<dbReference type="EMBL" id="CP066007">
    <property type="protein sequence ID" value="QQB46688.1"/>
    <property type="molecule type" value="Genomic_DNA"/>
</dbReference>
<organism evidence="2 4">
    <name type="scientific">Corynebacterium glucuronolyticum</name>
    <dbReference type="NCBI Taxonomy" id="39791"/>
    <lineage>
        <taxon>Bacteria</taxon>
        <taxon>Bacillati</taxon>
        <taxon>Actinomycetota</taxon>
        <taxon>Actinomycetes</taxon>
        <taxon>Mycobacteriales</taxon>
        <taxon>Corynebacteriaceae</taxon>
        <taxon>Corynebacterium</taxon>
    </lineage>
</organism>